<sequence>MQELAPSFQTYAWGSSTAIPEALGTAPDGGPVAEAWFGGHPSAPSLVGGPAGEPLDVAIAQDPAALLGPDVASRFGPQLPFLLKLIAAARPLSLQVHPSIELAQDGYGREDARGVALDDPRRAYRDRNHKPELVYALSPFEALVGFRAPRRTAEILRGLDHPVARQLHKTVTADPTPSGVREAFTRLVGEGTRPTPREVSELADEFRARLVAGSPSPRTDRAVDVLERAYPGDPGAVTAVLLNPVSLRPGEALFVPAGAVHAYLDGFAVEIMANSDNVLRAGLTSKHVDIPELLRAVDCVAAPPIRIAPERVYDATEVYYVPVDDFELSVTQVPGGGVVRLPGVGPRVVVCLEGDVVLRSAAGAELALHAGRAAFVPAADGALVVAGHGRVVQGSVP</sequence>
<dbReference type="Pfam" id="PF20511">
    <property type="entry name" value="PMI_typeI_cat"/>
    <property type="match status" value="1"/>
</dbReference>
<dbReference type="InterPro" id="IPR011051">
    <property type="entry name" value="RmlC_Cupin_sf"/>
</dbReference>
<evidence type="ECO:0000256" key="4">
    <source>
        <dbReference type="ARBA" id="ARBA00011956"/>
    </source>
</evidence>
<comment type="caution">
    <text evidence="9">The sequence shown here is derived from an EMBL/GenBank/DDBJ whole genome shotgun (WGS) entry which is preliminary data.</text>
</comment>
<dbReference type="InterPro" id="IPR016305">
    <property type="entry name" value="Mannose-6-P_Isomerase"/>
</dbReference>
<dbReference type="InterPro" id="IPR018050">
    <property type="entry name" value="Pmannose_isomerase-type1_CS"/>
</dbReference>
<evidence type="ECO:0000259" key="8">
    <source>
        <dbReference type="Pfam" id="PF20511"/>
    </source>
</evidence>
<dbReference type="PANTHER" id="PTHR10309:SF0">
    <property type="entry name" value="MANNOSE-6-PHOSPHATE ISOMERASE"/>
    <property type="match status" value="1"/>
</dbReference>
<comment type="catalytic activity">
    <reaction evidence="1">
        <text>D-mannose 6-phosphate = D-fructose 6-phosphate</text>
        <dbReference type="Rhea" id="RHEA:12356"/>
        <dbReference type="ChEBI" id="CHEBI:58735"/>
        <dbReference type="ChEBI" id="CHEBI:61527"/>
        <dbReference type="EC" id="5.3.1.8"/>
    </reaction>
</comment>
<feature type="domain" description="Phosphomannose isomerase type I catalytic" evidence="8">
    <location>
        <begin position="1"/>
        <end position="147"/>
    </location>
</feature>
<accession>A0ABU0GM98</accession>
<dbReference type="CDD" id="cd07011">
    <property type="entry name" value="cupin_PMI_type_I_N"/>
    <property type="match status" value="1"/>
</dbReference>
<comment type="cofactor">
    <cofactor evidence="2">
        <name>Zn(2+)</name>
        <dbReference type="ChEBI" id="CHEBI:29105"/>
    </cofactor>
</comment>
<dbReference type="Gene3D" id="2.60.120.10">
    <property type="entry name" value="Jelly Rolls"/>
    <property type="match status" value="2"/>
</dbReference>
<dbReference type="Gene3D" id="1.10.441.10">
    <property type="entry name" value="Phosphomannose Isomerase, domain 2"/>
    <property type="match status" value="1"/>
</dbReference>
<name>A0ABU0GM98_9CELL</name>
<dbReference type="PANTHER" id="PTHR10309">
    <property type="entry name" value="MANNOSE-6-PHOSPHATE ISOMERASE"/>
    <property type="match status" value="1"/>
</dbReference>
<dbReference type="RefSeq" id="WP_070320640.1">
    <property type="nucleotide sequence ID" value="NZ_CP194061.1"/>
</dbReference>
<evidence type="ECO:0000313" key="9">
    <source>
        <dbReference type="EMBL" id="MDQ0426483.1"/>
    </source>
</evidence>
<dbReference type="EC" id="5.3.1.8" evidence="4"/>
<dbReference type="EMBL" id="JAUSVM010000001">
    <property type="protein sequence ID" value="MDQ0426483.1"/>
    <property type="molecule type" value="Genomic_DNA"/>
</dbReference>
<keyword evidence="7 9" id="KW-0413">Isomerase</keyword>
<evidence type="ECO:0000313" key="10">
    <source>
        <dbReference type="Proteomes" id="UP001240250"/>
    </source>
</evidence>
<organism evidence="9 10">
    <name type="scientific">Cellulomonas iranensis</name>
    <dbReference type="NCBI Taxonomy" id="76862"/>
    <lineage>
        <taxon>Bacteria</taxon>
        <taxon>Bacillati</taxon>
        <taxon>Actinomycetota</taxon>
        <taxon>Actinomycetes</taxon>
        <taxon>Micrococcales</taxon>
        <taxon>Cellulomonadaceae</taxon>
        <taxon>Cellulomonas</taxon>
    </lineage>
</organism>
<reference evidence="9 10" key="1">
    <citation type="submission" date="2023-07" db="EMBL/GenBank/DDBJ databases">
        <title>Sequencing the genomes of 1000 actinobacteria strains.</title>
        <authorList>
            <person name="Klenk H.-P."/>
        </authorList>
    </citation>
    <scope>NUCLEOTIDE SEQUENCE [LARGE SCALE GENOMIC DNA]</scope>
    <source>
        <strain evidence="9 10">DSM 14785</strain>
    </source>
</reference>
<dbReference type="SUPFAM" id="SSF51182">
    <property type="entry name" value="RmlC-like cupins"/>
    <property type="match status" value="1"/>
</dbReference>
<keyword evidence="10" id="KW-1185">Reference proteome</keyword>
<comment type="similarity">
    <text evidence="3">Belongs to the mannose-6-phosphate isomerase type 1 family.</text>
</comment>
<dbReference type="Proteomes" id="UP001240250">
    <property type="component" value="Unassembled WGS sequence"/>
</dbReference>
<dbReference type="PRINTS" id="PR00714">
    <property type="entry name" value="MAN6PISMRASE"/>
</dbReference>
<dbReference type="InterPro" id="IPR001250">
    <property type="entry name" value="Man6P_Isoase-1"/>
</dbReference>
<evidence type="ECO:0000256" key="3">
    <source>
        <dbReference type="ARBA" id="ARBA00010772"/>
    </source>
</evidence>
<evidence type="ECO:0000256" key="1">
    <source>
        <dbReference type="ARBA" id="ARBA00000757"/>
    </source>
</evidence>
<dbReference type="GO" id="GO:0004476">
    <property type="term" value="F:mannose-6-phosphate isomerase activity"/>
    <property type="evidence" value="ECO:0007669"/>
    <property type="project" value="UniProtKB-EC"/>
</dbReference>
<dbReference type="InterPro" id="IPR046457">
    <property type="entry name" value="PMI_typeI_cat"/>
</dbReference>
<evidence type="ECO:0000256" key="6">
    <source>
        <dbReference type="ARBA" id="ARBA00022833"/>
    </source>
</evidence>
<dbReference type="PIRSF" id="PIRSF001480">
    <property type="entry name" value="Mannose-6-phosphate_isomerase"/>
    <property type="match status" value="1"/>
</dbReference>
<proteinExistence type="inferred from homology"/>
<dbReference type="NCBIfam" id="TIGR00218">
    <property type="entry name" value="manA"/>
    <property type="match status" value="1"/>
</dbReference>
<evidence type="ECO:0000256" key="2">
    <source>
        <dbReference type="ARBA" id="ARBA00001947"/>
    </source>
</evidence>
<evidence type="ECO:0000256" key="7">
    <source>
        <dbReference type="ARBA" id="ARBA00023235"/>
    </source>
</evidence>
<dbReference type="InterPro" id="IPR014710">
    <property type="entry name" value="RmlC-like_jellyroll"/>
</dbReference>
<keyword evidence="5" id="KW-0479">Metal-binding</keyword>
<gene>
    <name evidence="9" type="ORF">JO380_002864</name>
</gene>
<evidence type="ECO:0000256" key="5">
    <source>
        <dbReference type="ARBA" id="ARBA00022723"/>
    </source>
</evidence>
<dbReference type="PROSITE" id="PS00965">
    <property type="entry name" value="PMI_I_1"/>
    <property type="match status" value="1"/>
</dbReference>
<keyword evidence="6" id="KW-0862">Zinc</keyword>
<protein>
    <recommendedName>
        <fullName evidence="4">mannose-6-phosphate isomerase</fullName>
        <ecNumber evidence="4">5.3.1.8</ecNumber>
    </recommendedName>
</protein>